<feature type="region of interest" description="Disordered" evidence="1">
    <location>
        <begin position="65"/>
        <end position="96"/>
    </location>
</feature>
<evidence type="ECO:0000313" key="3">
    <source>
        <dbReference type="Proteomes" id="UP000777438"/>
    </source>
</evidence>
<dbReference type="PROSITE" id="PS51257">
    <property type="entry name" value="PROKAR_LIPOPROTEIN"/>
    <property type="match status" value="1"/>
</dbReference>
<feature type="compositionally biased region" description="Low complexity" evidence="1">
    <location>
        <begin position="82"/>
        <end position="95"/>
    </location>
</feature>
<keyword evidence="3" id="KW-1185">Reference proteome</keyword>
<accession>A0A9P8W3Q0</accession>
<organism evidence="2 3">
    <name type="scientific">Thelonectria olida</name>
    <dbReference type="NCBI Taxonomy" id="1576542"/>
    <lineage>
        <taxon>Eukaryota</taxon>
        <taxon>Fungi</taxon>
        <taxon>Dikarya</taxon>
        <taxon>Ascomycota</taxon>
        <taxon>Pezizomycotina</taxon>
        <taxon>Sordariomycetes</taxon>
        <taxon>Hypocreomycetidae</taxon>
        <taxon>Hypocreales</taxon>
        <taxon>Nectriaceae</taxon>
        <taxon>Thelonectria</taxon>
    </lineage>
</organism>
<gene>
    <name evidence="2" type="ORF">B0T10DRAFT_40420</name>
</gene>
<protein>
    <submittedName>
        <fullName evidence="2">Uncharacterized protein</fullName>
    </submittedName>
</protein>
<feature type="compositionally biased region" description="Polar residues" evidence="1">
    <location>
        <begin position="71"/>
        <end position="81"/>
    </location>
</feature>
<proteinExistence type="predicted"/>
<evidence type="ECO:0000313" key="2">
    <source>
        <dbReference type="EMBL" id="KAH6889777.1"/>
    </source>
</evidence>
<dbReference type="EMBL" id="JAGPYM010000010">
    <property type="protein sequence ID" value="KAH6889777.1"/>
    <property type="molecule type" value="Genomic_DNA"/>
</dbReference>
<name>A0A9P8W3Q0_9HYPO</name>
<sequence length="196" mass="22706">MLQKLMEVLLIANHWIVSCNSRVLHLIDRFQYKSHLYMKPSSEDPLIEQTPLFHTSQQTINVTNHDRTRLSQRTLSPSPSKTLRSPTRPPSLSRRSVADNIRTLGPGALRHRQRLLQNSRTLNQGRDPDTLLIIAGRKVGFSSLDYGLRHREPVRSLFKMKTTDIRKTNAILAMKTRKHIANNKATKCRRLRRDSR</sequence>
<evidence type="ECO:0000256" key="1">
    <source>
        <dbReference type="SAM" id="MobiDB-lite"/>
    </source>
</evidence>
<dbReference type="Proteomes" id="UP000777438">
    <property type="component" value="Unassembled WGS sequence"/>
</dbReference>
<reference evidence="2 3" key="1">
    <citation type="journal article" date="2021" name="Nat. Commun.">
        <title>Genetic determinants of endophytism in the Arabidopsis root mycobiome.</title>
        <authorList>
            <person name="Mesny F."/>
            <person name="Miyauchi S."/>
            <person name="Thiergart T."/>
            <person name="Pickel B."/>
            <person name="Atanasova L."/>
            <person name="Karlsson M."/>
            <person name="Huettel B."/>
            <person name="Barry K.W."/>
            <person name="Haridas S."/>
            <person name="Chen C."/>
            <person name="Bauer D."/>
            <person name="Andreopoulos W."/>
            <person name="Pangilinan J."/>
            <person name="LaButti K."/>
            <person name="Riley R."/>
            <person name="Lipzen A."/>
            <person name="Clum A."/>
            <person name="Drula E."/>
            <person name="Henrissat B."/>
            <person name="Kohler A."/>
            <person name="Grigoriev I.V."/>
            <person name="Martin F.M."/>
            <person name="Hacquard S."/>
        </authorList>
    </citation>
    <scope>NUCLEOTIDE SEQUENCE [LARGE SCALE GENOMIC DNA]</scope>
    <source>
        <strain evidence="2 3">MPI-CAGE-CH-0241</strain>
    </source>
</reference>
<comment type="caution">
    <text evidence="2">The sequence shown here is derived from an EMBL/GenBank/DDBJ whole genome shotgun (WGS) entry which is preliminary data.</text>
</comment>
<dbReference type="AlphaFoldDB" id="A0A9P8W3Q0"/>